<reference evidence="3" key="1">
    <citation type="submission" date="2022-08" db="UniProtKB">
        <authorList>
            <consortium name="EnsemblMetazoa"/>
        </authorList>
    </citation>
    <scope>IDENTIFICATION</scope>
    <source>
        <strain evidence="3">Dongola</strain>
    </source>
</reference>
<dbReference type="VEuPathDB" id="VectorBase:AARA000021"/>
<feature type="compositionally biased region" description="Polar residues" evidence="2">
    <location>
        <begin position="22"/>
        <end position="32"/>
    </location>
</feature>
<evidence type="ECO:0000313" key="3">
    <source>
        <dbReference type="EnsemblMetazoa" id="AARA000021-PA"/>
    </source>
</evidence>
<feature type="region of interest" description="Disordered" evidence="2">
    <location>
        <begin position="160"/>
        <end position="194"/>
    </location>
</feature>
<dbReference type="PANTHER" id="PTHR47331">
    <property type="entry name" value="PHD-TYPE DOMAIN-CONTAINING PROTEIN"/>
    <property type="match status" value="1"/>
</dbReference>
<evidence type="ECO:0000313" key="4">
    <source>
        <dbReference type="Proteomes" id="UP000075840"/>
    </source>
</evidence>
<sequence length="496" mass="55172">MNTAQQHSISATDGTRDESGKVGQSSTTTISAVTEVREEPCYEASGSMQQGKVRATVARSTTSSSSKAETMRKLNLYKQKEIDLRRQLIELELESVKLQQSRIEQDMEEEIDEEEEVHSITDAAYTSTLIDYAVPRMDQREQPKDVDLAKLSSTRYATMLGNEDTSADRRSKNDHNAATSDAPVPEKPAEQQDAVQVRKVTKPNAEQWAARHAVSALPPFAGEPEKWVRFISSYKSSTALCGFSEEENIERLHTSLKGPALNLVEGLLMLPGTLEEALETLKKRFGRPAVMVEALLYKIRKTPAVKTDKPETYLEFGAANVAPCNHSAHIEKKEECLFRIMPVTLYRGNNQIDTYAFVDEGSSLTMIEMSLAKELGVLGEKDPLQLVWTGLISRIEEDSERVNLKISGKNQSKIFSLANVRTVSNLNLPSQSLSTKNIYRFPHLKGLPIQCYTNQTPKLLIGIDHLKLIAPLKVREGAKQEPIAAKTRLGTNGKIV</sequence>
<evidence type="ECO:0008006" key="5">
    <source>
        <dbReference type="Google" id="ProtNLM"/>
    </source>
</evidence>
<dbReference type="Proteomes" id="UP000075840">
    <property type="component" value="Unassembled WGS sequence"/>
</dbReference>
<evidence type="ECO:0000256" key="2">
    <source>
        <dbReference type="SAM" id="MobiDB-lite"/>
    </source>
</evidence>
<feature type="coiled-coil region" evidence="1">
    <location>
        <begin position="74"/>
        <end position="113"/>
    </location>
</feature>
<feature type="compositionally biased region" description="Polar residues" evidence="2">
    <location>
        <begin position="1"/>
        <end position="13"/>
    </location>
</feature>
<feature type="compositionally biased region" description="Low complexity" evidence="2">
    <location>
        <begin position="53"/>
        <end position="66"/>
    </location>
</feature>
<dbReference type="VEuPathDB" id="VectorBase:AARA21_014025"/>
<feature type="compositionally biased region" description="Basic and acidic residues" evidence="2">
    <location>
        <begin position="166"/>
        <end position="175"/>
    </location>
</feature>
<dbReference type="EMBL" id="APCN01007358">
    <property type="status" value="NOT_ANNOTATED_CDS"/>
    <property type="molecule type" value="Genomic_DNA"/>
</dbReference>
<organism evidence="3 4">
    <name type="scientific">Anopheles arabiensis</name>
    <name type="common">Mosquito</name>
    <dbReference type="NCBI Taxonomy" id="7173"/>
    <lineage>
        <taxon>Eukaryota</taxon>
        <taxon>Metazoa</taxon>
        <taxon>Ecdysozoa</taxon>
        <taxon>Arthropoda</taxon>
        <taxon>Hexapoda</taxon>
        <taxon>Insecta</taxon>
        <taxon>Pterygota</taxon>
        <taxon>Neoptera</taxon>
        <taxon>Endopterygota</taxon>
        <taxon>Diptera</taxon>
        <taxon>Nematocera</taxon>
        <taxon>Culicoidea</taxon>
        <taxon>Culicidae</taxon>
        <taxon>Anophelinae</taxon>
        <taxon>Anopheles</taxon>
    </lineage>
</organism>
<dbReference type="AlphaFoldDB" id="A0A182HFM3"/>
<name>A0A182HFM3_ANOAR</name>
<dbReference type="PANTHER" id="PTHR47331:SF5">
    <property type="entry name" value="RIBONUCLEASE H"/>
    <property type="match status" value="1"/>
</dbReference>
<dbReference type="EnsemblMetazoa" id="AARA000021-RA">
    <property type="protein sequence ID" value="AARA000021-PA"/>
    <property type="gene ID" value="AARA000021"/>
</dbReference>
<keyword evidence="1" id="KW-0175">Coiled coil</keyword>
<protein>
    <recommendedName>
        <fullName evidence="5">Peptidase A2 domain-containing protein</fullName>
    </recommendedName>
</protein>
<dbReference type="Pfam" id="PF03564">
    <property type="entry name" value="DUF1759"/>
    <property type="match status" value="1"/>
</dbReference>
<keyword evidence="4" id="KW-1185">Reference proteome</keyword>
<accession>A0A182HFM3</accession>
<feature type="region of interest" description="Disordered" evidence="2">
    <location>
        <begin position="1"/>
        <end position="69"/>
    </location>
</feature>
<dbReference type="VEuPathDB" id="VectorBase:AARA21_010027"/>
<proteinExistence type="predicted"/>
<dbReference type="InterPro" id="IPR005312">
    <property type="entry name" value="DUF1759"/>
</dbReference>
<evidence type="ECO:0000256" key="1">
    <source>
        <dbReference type="SAM" id="Coils"/>
    </source>
</evidence>